<feature type="compositionally biased region" description="Pro residues" evidence="1">
    <location>
        <begin position="362"/>
        <end position="376"/>
    </location>
</feature>
<evidence type="ECO:0000256" key="2">
    <source>
        <dbReference type="SAM" id="SignalP"/>
    </source>
</evidence>
<feature type="compositionally biased region" description="Low complexity" evidence="1">
    <location>
        <begin position="260"/>
        <end position="313"/>
    </location>
</feature>
<evidence type="ECO:0000313" key="3">
    <source>
        <dbReference type="EMBL" id="SZX68804.1"/>
    </source>
</evidence>
<dbReference type="PANTHER" id="PTHR36183:SF2">
    <property type="entry name" value="BETA-GLUCURONIDASE C-TERMINAL DOMAIN-CONTAINING PROTEIN"/>
    <property type="match status" value="1"/>
</dbReference>
<accession>A0A383VVL4</accession>
<dbReference type="STRING" id="3088.A0A383VVL4"/>
<dbReference type="Gene3D" id="2.60.40.1180">
    <property type="entry name" value="Golgi alpha-mannosidase II"/>
    <property type="match status" value="1"/>
</dbReference>
<organism evidence="3 4">
    <name type="scientific">Tetradesmus obliquus</name>
    <name type="common">Green alga</name>
    <name type="synonym">Acutodesmus obliquus</name>
    <dbReference type="NCBI Taxonomy" id="3088"/>
    <lineage>
        <taxon>Eukaryota</taxon>
        <taxon>Viridiplantae</taxon>
        <taxon>Chlorophyta</taxon>
        <taxon>core chlorophytes</taxon>
        <taxon>Chlorophyceae</taxon>
        <taxon>CS clade</taxon>
        <taxon>Sphaeropleales</taxon>
        <taxon>Scenedesmaceae</taxon>
        <taxon>Tetradesmus</taxon>
    </lineage>
</organism>
<gene>
    <name evidence="3" type="ORF">BQ4739_LOCUS9122</name>
</gene>
<keyword evidence="4" id="KW-1185">Reference proteome</keyword>
<dbReference type="EMBL" id="FNXT01000881">
    <property type="protein sequence ID" value="SZX68804.1"/>
    <property type="molecule type" value="Genomic_DNA"/>
</dbReference>
<dbReference type="InterPro" id="IPR017853">
    <property type="entry name" value="GH"/>
</dbReference>
<sequence length="857" mass="89141">MNTSGLFAAAKLANRPVSACMIVVLALLITTSAVADKLDGGSGLQTALTQGVPKPQQAVASSTRLLPVRPVTLLGLGAGALLPPGSGRSSQLQNLGTETQTQAAVQSSEAAAGEQPAAAASSGSSNSQPGQLPLLSSLERLAAGFATTLSAPGAGILATPDASAAAAAAKSDAQTSGGAPLLGSLERLAKGFAGALTAPEVGMLMSASDAKALDAEVAAVTASLAAAELEAASLEAGRLGDAVSQEPHQRILAATQQGRPAATAPAGAEAAAVPASKPAAAKPAPKPAAPAGKPAATKPAAAKPAAAKPAQSKEAAKTHGSSHMARTSGVNIASARLAQQQPVFDEEYTPGDNSAAYQGPDAPLPAVPAVPSPAAPAAPQEATAPLYVTPPASFESLTEVNLDQPLLQIPQSFLGISHEWTHVEEINNIPGYKDIIRLLTSYGSGPFNIRVGGGSTDKQAYVFPQYVYDALRQVHEETGAQYIMSVNLEHGDYELSRAQLKMIKDNLPAEAVLATEIGNEPNFYEGTQNNLTALQYVRCCFVADWQAMAKALACPCGSLDCCAYGQFAGPVWGHVNVFPTTLKWFLDLNHKFTRMTTLHWYKATKEAYNTPATLLEEAPIRKEMDNLRALVQTSQGYGIPLRVAESNTISNSGRVGVSNVFAATLWTLDGSFEVAATGAVGINFHQGSGQNLYTSILRWYNNNQLSPPVLRPPFYGMVMFQQAVGAGSKLLGKTQVSGDASNFKVWPLIDVNTQELRFVLVNKHPNRAGTQVIRINRGWGYNAPAVVTRLVARGEDPLSATSGISLGGYYYAVGGVLKGADASELVPNEKDSSGLTSWKVYMPPGSAALVRVQLVNQ</sequence>
<evidence type="ECO:0008006" key="5">
    <source>
        <dbReference type="Google" id="ProtNLM"/>
    </source>
</evidence>
<feature type="compositionally biased region" description="Low complexity" evidence="1">
    <location>
        <begin position="106"/>
        <end position="132"/>
    </location>
</feature>
<feature type="chain" id="PRO_5017070490" description="Beta-glucuronidase C-terminal domain-containing protein" evidence="2">
    <location>
        <begin position="36"/>
        <end position="857"/>
    </location>
</feature>
<proteinExistence type="predicted"/>
<evidence type="ECO:0000313" key="4">
    <source>
        <dbReference type="Proteomes" id="UP000256970"/>
    </source>
</evidence>
<dbReference type="Gene3D" id="3.20.20.80">
    <property type="entry name" value="Glycosidases"/>
    <property type="match status" value="1"/>
</dbReference>
<dbReference type="AlphaFoldDB" id="A0A383VVL4"/>
<dbReference type="PANTHER" id="PTHR36183">
    <property type="entry name" value="BETA-GLUCURONIDASE"/>
    <property type="match status" value="1"/>
</dbReference>
<reference evidence="3 4" key="1">
    <citation type="submission" date="2016-10" db="EMBL/GenBank/DDBJ databases">
        <authorList>
            <person name="Cai Z."/>
        </authorList>
    </citation>
    <scope>NUCLEOTIDE SEQUENCE [LARGE SCALE GENOMIC DNA]</scope>
</reference>
<dbReference type="Proteomes" id="UP000256970">
    <property type="component" value="Unassembled WGS sequence"/>
</dbReference>
<feature type="region of interest" description="Disordered" evidence="1">
    <location>
        <begin position="87"/>
        <end position="132"/>
    </location>
</feature>
<feature type="compositionally biased region" description="Polar residues" evidence="1">
    <location>
        <begin position="88"/>
        <end position="105"/>
    </location>
</feature>
<dbReference type="InterPro" id="IPR013780">
    <property type="entry name" value="Glyco_hydro_b"/>
</dbReference>
<dbReference type="InterPro" id="IPR052974">
    <property type="entry name" value="GH79_Enzymes"/>
</dbReference>
<protein>
    <recommendedName>
        <fullName evidence="5">Beta-glucuronidase C-terminal domain-containing protein</fullName>
    </recommendedName>
</protein>
<name>A0A383VVL4_TETOB</name>
<evidence type="ECO:0000256" key="1">
    <source>
        <dbReference type="SAM" id="MobiDB-lite"/>
    </source>
</evidence>
<feature type="signal peptide" evidence="2">
    <location>
        <begin position="1"/>
        <end position="35"/>
    </location>
</feature>
<dbReference type="SUPFAM" id="SSF51445">
    <property type="entry name" value="(Trans)glycosidases"/>
    <property type="match status" value="1"/>
</dbReference>
<keyword evidence="2" id="KW-0732">Signal</keyword>
<feature type="region of interest" description="Disordered" evidence="1">
    <location>
        <begin position="346"/>
        <end position="378"/>
    </location>
</feature>
<feature type="region of interest" description="Disordered" evidence="1">
    <location>
        <begin position="255"/>
        <end position="326"/>
    </location>
</feature>